<feature type="region of interest" description="Disordered" evidence="1">
    <location>
        <begin position="129"/>
        <end position="168"/>
    </location>
</feature>
<protein>
    <submittedName>
        <fullName evidence="2">Uncharacterized protein</fullName>
    </submittedName>
</protein>
<evidence type="ECO:0000256" key="1">
    <source>
        <dbReference type="SAM" id="MobiDB-lite"/>
    </source>
</evidence>
<dbReference type="AlphaFoldDB" id="A0A0D2E916"/>
<dbReference type="OrthoDB" id="10648992at2759"/>
<accession>A0A0D2E916</accession>
<feature type="compositionally biased region" description="Basic and acidic residues" evidence="1">
    <location>
        <begin position="279"/>
        <end position="291"/>
    </location>
</feature>
<feature type="region of interest" description="Disordered" evidence="1">
    <location>
        <begin position="1"/>
        <end position="96"/>
    </location>
</feature>
<dbReference type="Proteomes" id="UP000053789">
    <property type="component" value="Unassembled WGS sequence"/>
</dbReference>
<sequence>MSSSIDPTIGPSSHITGKRKQVLRDKPNPRAIRRNMGFGTRRRALTPPPAIAGPSDESSSDEGYNSSSEGEYVQPLSVSGGESPPRRPSNRGWNMLCGDLDGRFKQILHRESSLAKHVGSAELTRQMLWGEPSQQSIGNATEKARDSFSFQQRSPRASDTPEITPYPDRQVCATSLAATQESSDDGFSAVPGNTADRVEQKLDYLNSLLAKREQSIFTQDFVARQAADEEKLRRLEEKLVQPQQGLGLFQEEDENNNIPQPAARSSVPAVDGGPIQETENPKGAESEENRKCGCRYSNAWKTALFGPKEYKILQEKALSNATGKAPLR</sequence>
<dbReference type="EMBL" id="KN847015">
    <property type="protein sequence ID" value="KIW86601.1"/>
    <property type="molecule type" value="Genomic_DNA"/>
</dbReference>
<feature type="compositionally biased region" description="Polar residues" evidence="1">
    <location>
        <begin position="148"/>
        <end position="157"/>
    </location>
</feature>
<evidence type="ECO:0000313" key="2">
    <source>
        <dbReference type="EMBL" id="KIW86601.1"/>
    </source>
</evidence>
<name>A0A0D2E916_CLAB1</name>
<reference evidence="2" key="1">
    <citation type="submission" date="2015-01" db="EMBL/GenBank/DDBJ databases">
        <title>The Genome Sequence of Cladophialophora bantiana CBS 173.52.</title>
        <authorList>
            <consortium name="The Broad Institute Genomics Platform"/>
            <person name="Cuomo C."/>
            <person name="de Hoog S."/>
            <person name="Gorbushina A."/>
            <person name="Stielow B."/>
            <person name="Teixiera M."/>
            <person name="Abouelleil A."/>
            <person name="Chapman S.B."/>
            <person name="Priest M."/>
            <person name="Young S.K."/>
            <person name="Wortman J."/>
            <person name="Nusbaum C."/>
            <person name="Birren B."/>
        </authorList>
    </citation>
    <scope>NUCLEOTIDE SEQUENCE [LARGE SCALE GENOMIC DNA]</scope>
    <source>
        <strain evidence="2">CBS 173.52</strain>
    </source>
</reference>
<evidence type="ECO:0000313" key="3">
    <source>
        <dbReference type="Proteomes" id="UP000053789"/>
    </source>
</evidence>
<gene>
    <name evidence="2" type="ORF">Z519_12785</name>
</gene>
<keyword evidence="3" id="KW-1185">Reference proteome</keyword>
<feature type="region of interest" description="Disordered" evidence="1">
    <location>
        <begin position="247"/>
        <end position="291"/>
    </location>
</feature>
<organism evidence="2 3">
    <name type="scientific">Cladophialophora bantiana (strain ATCC 10958 / CBS 173.52 / CDC B-1940 / NIH 8579)</name>
    <name type="common">Xylohypha bantiana</name>
    <dbReference type="NCBI Taxonomy" id="1442370"/>
    <lineage>
        <taxon>Eukaryota</taxon>
        <taxon>Fungi</taxon>
        <taxon>Dikarya</taxon>
        <taxon>Ascomycota</taxon>
        <taxon>Pezizomycotina</taxon>
        <taxon>Eurotiomycetes</taxon>
        <taxon>Chaetothyriomycetidae</taxon>
        <taxon>Chaetothyriales</taxon>
        <taxon>Herpotrichiellaceae</taxon>
        <taxon>Cladophialophora</taxon>
    </lineage>
</organism>
<dbReference type="HOGENOM" id="CLU_847313_0_0_1"/>
<feature type="compositionally biased region" description="Polar residues" evidence="1">
    <location>
        <begin position="1"/>
        <end position="15"/>
    </location>
</feature>
<feature type="compositionally biased region" description="Low complexity" evidence="1">
    <location>
        <begin position="55"/>
        <end position="72"/>
    </location>
</feature>
<dbReference type="GeneID" id="27705713"/>
<dbReference type="RefSeq" id="XP_016613270.1">
    <property type="nucleotide sequence ID" value="XM_016770490.1"/>
</dbReference>
<dbReference type="VEuPathDB" id="FungiDB:Z519_12785"/>
<proteinExistence type="predicted"/>